<keyword evidence="13" id="KW-0511">Multifunctional enzyme</keyword>
<dbReference type="SUPFAM" id="SSF81624">
    <property type="entry name" value="N-terminal domain of MutM-like DNA repair proteins"/>
    <property type="match status" value="1"/>
</dbReference>
<dbReference type="SUPFAM" id="SSF57716">
    <property type="entry name" value="Glucocorticoid receptor-like (DNA-binding domain)"/>
    <property type="match status" value="1"/>
</dbReference>
<reference evidence="18" key="1">
    <citation type="submission" date="2018-05" db="EMBL/GenBank/DDBJ databases">
        <authorList>
            <person name="Lanie J.A."/>
            <person name="Ng W.-L."/>
            <person name="Kazmierczak K.M."/>
            <person name="Andrzejewski T.M."/>
            <person name="Davidsen T.M."/>
            <person name="Wayne K.J."/>
            <person name="Tettelin H."/>
            <person name="Glass J.I."/>
            <person name="Rusch D."/>
            <person name="Podicherti R."/>
            <person name="Tsui H.-C.T."/>
            <person name="Winkler M.E."/>
        </authorList>
    </citation>
    <scope>NUCLEOTIDE SEQUENCE</scope>
</reference>
<dbReference type="PROSITE" id="PS51068">
    <property type="entry name" value="FPG_CAT"/>
    <property type="match status" value="1"/>
</dbReference>
<keyword evidence="11" id="KW-0234">DNA repair</keyword>
<comment type="subunit">
    <text evidence="4">Monomer.</text>
</comment>
<keyword evidence="7" id="KW-0863">Zinc-finger</keyword>
<dbReference type="InterPro" id="IPR020629">
    <property type="entry name" value="FPG_Glyclase"/>
</dbReference>
<evidence type="ECO:0000256" key="6">
    <source>
        <dbReference type="ARBA" id="ARBA00022763"/>
    </source>
</evidence>
<evidence type="ECO:0000256" key="5">
    <source>
        <dbReference type="ARBA" id="ARBA00022723"/>
    </source>
</evidence>
<dbReference type="PANTHER" id="PTHR22993:SF9">
    <property type="entry name" value="FORMAMIDOPYRIMIDINE-DNA GLYCOSYLASE"/>
    <property type="match status" value="1"/>
</dbReference>
<dbReference type="GO" id="GO:0140078">
    <property type="term" value="F:class I DNA-(apurinic or apyrimidinic site) endonuclease activity"/>
    <property type="evidence" value="ECO:0007669"/>
    <property type="project" value="UniProtKB-EC"/>
</dbReference>
<dbReference type="AlphaFoldDB" id="A0A381TBQ9"/>
<protein>
    <recommendedName>
        <fullName evidence="19">DNA-(apurinic or apyrimidinic site) lyase</fullName>
    </recommendedName>
</protein>
<dbReference type="InterPro" id="IPR010663">
    <property type="entry name" value="Znf_FPG/IleRS"/>
</dbReference>
<evidence type="ECO:0000256" key="1">
    <source>
        <dbReference type="ARBA" id="ARBA00001668"/>
    </source>
</evidence>
<keyword evidence="14" id="KW-0326">Glycosidase</keyword>
<evidence type="ECO:0000256" key="8">
    <source>
        <dbReference type="ARBA" id="ARBA00022801"/>
    </source>
</evidence>
<dbReference type="Pfam" id="PF06831">
    <property type="entry name" value="H2TH"/>
    <property type="match status" value="1"/>
</dbReference>
<keyword evidence="5" id="KW-0479">Metal-binding</keyword>
<dbReference type="InterPro" id="IPR000214">
    <property type="entry name" value="Znf_DNA_glyclase/AP_lyase"/>
</dbReference>
<dbReference type="Pfam" id="PF01149">
    <property type="entry name" value="Fapy_DNA_glyco"/>
    <property type="match status" value="1"/>
</dbReference>
<dbReference type="InterPro" id="IPR015887">
    <property type="entry name" value="DNA_glyclase_Znf_dom_DNA_BS"/>
</dbReference>
<proteinExistence type="inferred from homology"/>
<evidence type="ECO:0008006" key="19">
    <source>
        <dbReference type="Google" id="ProtNLM"/>
    </source>
</evidence>
<evidence type="ECO:0000256" key="2">
    <source>
        <dbReference type="ARBA" id="ARBA00001947"/>
    </source>
</evidence>
<evidence type="ECO:0000259" key="16">
    <source>
        <dbReference type="PROSITE" id="PS51066"/>
    </source>
</evidence>
<dbReference type="GO" id="GO:0006284">
    <property type="term" value="P:base-excision repair"/>
    <property type="evidence" value="ECO:0007669"/>
    <property type="project" value="InterPro"/>
</dbReference>
<dbReference type="SMART" id="SM01232">
    <property type="entry name" value="H2TH"/>
    <property type="match status" value="1"/>
</dbReference>
<keyword evidence="9" id="KW-0862">Zinc</keyword>
<feature type="domain" description="FPG-type" evidence="16">
    <location>
        <begin position="235"/>
        <end position="269"/>
    </location>
</feature>
<evidence type="ECO:0000256" key="10">
    <source>
        <dbReference type="ARBA" id="ARBA00023125"/>
    </source>
</evidence>
<dbReference type="GO" id="GO:0003684">
    <property type="term" value="F:damaged DNA binding"/>
    <property type="evidence" value="ECO:0007669"/>
    <property type="project" value="InterPro"/>
</dbReference>
<dbReference type="InterPro" id="IPR010979">
    <property type="entry name" value="Ribosomal_uS13-like_H2TH"/>
</dbReference>
<dbReference type="NCBIfam" id="NF002211">
    <property type="entry name" value="PRK01103.1"/>
    <property type="match status" value="1"/>
</dbReference>
<evidence type="ECO:0000256" key="15">
    <source>
        <dbReference type="ARBA" id="ARBA00044632"/>
    </source>
</evidence>
<dbReference type="FunFam" id="1.10.8.50:FF:000003">
    <property type="entry name" value="Formamidopyrimidine-DNA glycosylase"/>
    <property type="match status" value="1"/>
</dbReference>
<comment type="catalytic activity">
    <reaction evidence="1">
        <text>Hydrolysis of DNA containing ring-opened 7-methylguanine residues, releasing 2,6-diamino-4-hydroxy-5-(N-methyl)formamidopyrimidine.</text>
        <dbReference type="EC" id="3.2.2.23"/>
    </reaction>
</comment>
<keyword evidence="12" id="KW-0456">Lyase</keyword>
<dbReference type="PROSITE" id="PS51066">
    <property type="entry name" value="ZF_FPG_2"/>
    <property type="match status" value="1"/>
</dbReference>
<feature type="non-terminal residue" evidence="18">
    <location>
        <position position="1"/>
    </location>
</feature>
<evidence type="ECO:0000256" key="3">
    <source>
        <dbReference type="ARBA" id="ARBA00009409"/>
    </source>
</evidence>
<evidence type="ECO:0000256" key="13">
    <source>
        <dbReference type="ARBA" id="ARBA00023268"/>
    </source>
</evidence>
<dbReference type="GO" id="GO:0034039">
    <property type="term" value="F:8-oxo-7,8-dihydroguanine DNA N-glycosylase activity"/>
    <property type="evidence" value="ECO:0007669"/>
    <property type="project" value="TreeGrafter"/>
</dbReference>
<accession>A0A381TBQ9</accession>
<evidence type="ECO:0000259" key="17">
    <source>
        <dbReference type="PROSITE" id="PS51068"/>
    </source>
</evidence>
<feature type="domain" description="Formamidopyrimidine-DNA glycosylase catalytic" evidence="17">
    <location>
        <begin position="2"/>
        <end position="112"/>
    </location>
</feature>
<dbReference type="SUPFAM" id="SSF46946">
    <property type="entry name" value="S13-like H2TH domain"/>
    <property type="match status" value="1"/>
</dbReference>
<evidence type="ECO:0000256" key="11">
    <source>
        <dbReference type="ARBA" id="ARBA00023204"/>
    </source>
</evidence>
<dbReference type="CDD" id="cd08966">
    <property type="entry name" value="EcFpg-like_N"/>
    <property type="match status" value="1"/>
</dbReference>
<keyword evidence="10" id="KW-0238">DNA-binding</keyword>
<evidence type="ECO:0000256" key="12">
    <source>
        <dbReference type="ARBA" id="ARBA00023239"/>
    </source>
</evidence>
<comment type="catalytic activity">
    <reaction evidence="15">
        <text>2'-deoxyribonucleotide-(2'-deoxyribose 5'-phosphate)-2'-deoxyribonucleotide-DNA = a 3'-end 2'-deoxyribonucleotide-(2,3-dehydro-2,3-deoxyribose 5'-phosphate)-DNA + a 5'-end 5'-phospho-2'-deoxyribonucleoside-DNA + H(+)</text>
        <dbReference type="Rhea" id="RHEA:66592"/>
        <dbReference type="Rhea" id="RHEA-COMP:13180"/>
        <dbReference type="Rhea" id="RHEA-COMP:16897"/>
        <dbReference type="Rhea" id="RHEA-COMP:17067"/>
        <dbReference type="ChEBI" id="CHEBI:15378"/>
        <dbReference type="ChEBI" id="CHEBI:136412"/>
        <dbReference type="ChEBI" id="CHEBI:157695"/>
        <dbReference type="ChEBI" id="CHEBI:167181"/>
        <dbReference type="EC" id="4.2.99.18"/>
    </reaction>
</comment>
<dbReference type="PROSITE" id="PS01242">
    <property type="entry name" value="ZF_FPG_1"/>
    <property type="match status" value="1"/>
</dbReference>
<dbReference type="Pfam" id="PF06827">
    <property type="entry name" value="zf-FPG_IleRS"/>
    <property type="match status" value="1"/>
</dbReference>
<evidence type="ECO:0000313" key="18">
    <source>
        <dbReference type="EMBL" id="SVA13164.1"/>
    </source>
</evidence>
<evidence type="ECO:0000256" key="7">
    <source>
        <dbReference type="ARBA" id="ARBA00022771"/>
    </source>
</evidence>
<gene>
    <name evidence="18" type="ORF">METZ01_LOCUS66018</name>
</gene>
<dbReference type="InterPro" id="IPR035937">
    <property type="entry name" value="FPG_N"/>
</dbReference>
<comment type="cofactor">
    <cofactor evidence="2">
        <name>Zn(2+)</name>
        <dbReference type="ChEBI" id="CHEBI:29105"/>
    </cofactor>
</comment>
<keyword evidence="6" id="KW-0227">DNA damage</keyword>
<name>A0A381TBQ9_9ZZZZ</name>
<evidence type="ECO:0000256" key="14">
    <source>
        <dbReference type="ARBA" id="ARBA00023295"/>
    </source>
</evidence>
<dbReference type="SMART" id="SM00898">
    <property type="entry name" value="Fapy_DNA_glyco"/>
    <property type="match status" value="1"/>
</dbReference>
<evidence type="ECO:0000256" key="9">
    <source>
        <dbReference type="ARBA" id="ARBA00022833"/>
    </source>
</evidence>
<dbReference type="PANTHER" id="PTHR22993">
    <property type="entry name" value="FORMAMIDOPYRIMIDINE-DNA GLYCOSYLASE"/>
    <property type="match status" value="1"/>
</dbReference>
<sequence>VPELPEVESIRGQLEPLIRGARIIGATAHPSAKFSSAPNAVGHVVTGVGRRGKYLLVGLDAGRGSQRELIIHLGMTGGLQVDDQRPRDPHCRAWWHLDDGRHLWFRDVRRFGRLVVVNRGDYRSLPTLHAMGPEPFDPKLGPRRFHRSLASTRQRIKTSLLSQRHVAGLGNIYADESLWRSRISPVSRRVGPERADRLLGDIRNVLAEALRHGGTTLRDYRTPDGSRGRNQFRLDCYGRAGQPCPACGTTLAGRIVDQRSTTWCPTCQAR</sequence>
<organism evidence="18">
    <name type="scientific">marine metagenome</name>
    <dbReference type="NCBI Taxonomy" id="408172"/>
    <lineage>
        <taxon>unclassified sequences</taxon>
        <taxon>metagenomes</taxon>
        <taxon>ecological metagenomes</taxon>
    </lineage>
</organism>
<dbReference type="InterPro" id="IPR012319">
    <property type="entry name" value="FPG_cat"/>
</dbReference>
<dbReference type="Gene3D" id="1.10.8.50">
    <property type="match status" value="1"/>
</dbReference>
<evidence type="ECO:0000256" key="4">
    <source>
        <dbReference type="ARBA" id="ARBA00011245"/>
    </source>
</evidence>
<comment type="similarity">
    <text evidence="3">Belongs to the FPG family.</text>
</comment>
<dbReference type="GO" id="GO:0008270">
    <property type="term" value="F:zinc ion binding"/>
    <property type="evidence" value="ECO:0007669"/>
    <property type="project" value="UniProtKB-KW"/>
</dbReference>
<keyword evidence="8" id="KW-0378">Hydrolase</keyword>
<dbReference type="EMBL" id="UINC01004281">
    <property type="protein sequence ID" value="SVA13164.1"/>
    <property type="molecule type" value="Genomic_DNA"/>
</dbReference>
<dbReference type="InterPro" id="IPR015886">
    <property type="entry name" value="H2TH_FPG"/>
</dbReference>
<dbReference type="Gene3D" id="3.20.190.10">
    <property type="entry name" value="MutM-like, N-terminal"/>
    <property type="match status" value="1"/>
</dbReference>
<dbReference type="NCBIfam" id="TIGR00577">
    <property type="entry name" value="fpg"/>
    <property type="match status" value="1"/>
</dbReference>